<protein>
    <submittedName>
        <fullName evidence="1">Uncharacterized protein</fullName>
    </submittedName>
</protein>
<reference evidence="1 2" key="1">
    <citation type="journal article" date="2008" name="Nature">
        <title>The genome of the model beetle and pest Tribolium castaneum.</title>
        <authorList>
            <consortium name="Tribolium Genome Sequencing Consortium"/>
            <person name="Richards S."/>
            <person name="Gibbs R.A."/>
            <person name="Weinstock G.M."/>
            <person name="Brown S.J."/>
            <person name="Denell R."/>
            <person name="Beeman R.W."/>
            <person name="Gibbs R."/>
            <person name="Beeman R.W."/>
            <person name="Brown S.J."/>
            <person name="Bucher G."/>
            <person name="Friedrich M."/>
            <person name="Grimmelikhuijzen C.J."/>
            <person name="Klingler M."/>
            <person name="Lorenzen M."/>
            <person name="Richards S."/>
            <person name="Roth S."/>
            <person name="Schroder R."/>
            <person name="Tautz D."/>
            <person name="Zdobnov E.M."/>
            <person name="Muzny D."/>
            <person name="Gibbs R.A."/>
            <person name="Weinstock G.M."/>
            <person name="Attaway T."/>
            <person name="Bell S."/>
            <person name="Buhay C.J."/>
            <person name="Chandrabose M.N."/>
            <person name="Chavez D."/>
            <person name="Clerk-Blankenburg K.P."/>
            <person name="Cree A."/>
            <person name="Dao M."/>
            <person name="Davis C."/>
            <person name="Chacko J."/>
            <person name="Dinh H."/>
            <person name="Dugan-Rocha S."/>
            <person name="Fowler G."/>
            <person name="Garner T.T."/>
            <person name="Garnes J."/>
            <person name="Gnirke A."/>
            <person name="Hawes A."/>
            <person name="Hernandez J."/>
            <person name="Hines S."/>
            <person name="Holder M."/>
            <person name="Hume J."/>
            <person name="Jhangiani S.N."/>
            <person name="Joshi V."/>
            <person name="Khan Z.M."/>
            <person name="Jackson L."/>
            <person name="Kovar C."/>
            <person name="Kowis A."/>
            <person name="Lee S."/>
            <person name="Lewis L.R."/>
            <person name="Margolis J."/>
            <person name="Morgan M."/>
            <person name="Nazareth L.V."/>
            <person name="Nguyen N."/>
            <person name="Okwuonu G."/>
            <person name="Parker D."/>
            <person name="Richards S."/>
            <person name="Ruiz S.J."/>
            <person name="Santibanez J."/>
            <person name="Savard J."/>
            <person name="Scherer S.E."/>
            <person name="Schneider B."/>
            <person name="Sodergren E."/>
            <person name="Tautz D."/>
            <person name="Vattahil S."/>
            <person name="Villasana D."/>
            <person name="White C.S."/>
            <person name="Wright R."/>
            <person name="Park Y."/>
            <person name="Beeman R.W."/>
            <person name="Lord J."/>
            <person name="Oppert B."/>
            <person name="Lorenzen M."/>
            <person name="Brown S."/>
            <person name="Wang L."/>
            <person name="Savard J."/>
            <person name="Tautz D."/>
            <person name="Richards S."/>
            <person name="Weinstock G."/>
            <person name="Gibbs R.A."/>
            <person name="Liu Y."/>
            <person name="Worley K."/>
            <person name="Weinstock G."/>
            <person name="Elsik C.G."/>
            <person name="Reese J.T."/>
            <person name="Elhaik E."/>
            <person name="Landan G."/>
            <person name="Graur D."/>
            <person name="Arensburger P."/>
            <person name="Atkinson P."/>
            <person name="Beeman R.W."/>
            <person name="Beidler J."/>
            <person name="Brown S.J."/>
            <person name="Demuth J.P."/>
            <person name="Drury D.W."/>
            <person name="Du Y.Z."/>
            <person name="Fujiwara H."/>
            <person name="Lorenzen M."/>
            <person name="Maselli V."/>
            <person name="Osanai M."/>
            <person name="Park Y."/>
            <person name="Robertson H.M."/>
            <person name="Tu Z."/>
            <person name="Wang J.J."/>
            <person name="Wang S."/>
            <person name="Richards S."/>
            <person name="Song H."/>
            <person name="Zhang L."/>
            <person name="Sodergren E."/>
            <person name="Werner D."/>
            <person name="Stanke M."/>
            <person name="Morgenstern B."/>
            <person name="Solovyev V."/>
            <person name="Kosarev P."/>
            <person name="Brown G."/>
            <person name="Chen H.C."/>
            <person name="Ermolaeva O."/>
            <person name="Hlavina W."/>
            <person name="Kapustin Y."/>
            <person name="Kiryutin B."/>
            <person name="Kitts P."/>
            <person name="Maglott D."/>
            <person name="Pruitt K."/>
            <person name="Sapojnikov V."/>
            <person name="Souvorov A."/>
            <person name="Mackey A.J."/>
            <person name="Waterhouse R.M."/>
            <person name="Wyder S."/>
            <person name="Zdobnov E.M."/>
            <person name="Zdobnov E.M."/>
            <person name="Wyder S."/>
            <person name="Kriventseva E.V."/>
            <person name="Kadowaki T."/>
            <person name="Bork P."/>
            <person name="Aranda M."/>
            <person name="Bao R."/>
            <person name="Beermann A."/>
            <person name="Berns N."/>
            <person name="Bolognesi R."/>
            <person name="Bonneton F."/>
            <person name="Bopp D."/>
            <person name="Brown S.J."/>
            <person name="Bucher G."/>
            <person name="Butts T."/>
            <person name="Chaumot A."/>
            <person name="Denell R.E."/>
            <person name="Ferrier D.E."/>
            <person name="Friedrich M."/>
            <person name="Gordon C.M."/>
            <person name="Jindra M."/>
            <person name="Klingler M."/>
            <person name="Lan Q."/>
            <person name="Lattorff H.M."/>
            <person name="Laudet V."/>
            <person name="von Levetsow C."/>
            <person name="Liu Z."/>
            <person name="Lutz R."/>
            <person name="Lynch J.A."/>
            <person name="da Fonseca R.N."/>
            <person name="Posnien N."/>
            <person name="Reuter R."/>
            <person name="Roth S."/>
            <person name="Savard J."/>
            <person name="Schinko J.B."/>
            <person name="Schmitt C."/>
            <person name="Schoppmeier M."/>
            <person name="Schroder R."/>
            <person name="Shippy T.D."/>
            <person name="Simonnet F."/>
            <person name="Marques-Souza H."/>
            <person name="Tautz D."/>
            <person name="Tomoyasu Y."/>
            <person name="Trauner J."/>
            <person name="Van der Zee M."/>
            <person name="Vervoort M."/>
            <person name="Wittkopp N."/>
            <person name="Wimmer E.A."/>
            <person name="Yang X."/>
            <person name="Jones A.K."/>
            <person name="Sattelle D.B."/>
            <person name="Ebert P.R."/>
            <person name="Nelson D."/>
            <person name="Scott J.G."/>
            <person name="Beeman R.W."/>
            <person name="Muthukrishnan S."/>
            <person name="Kramer K.J."/>
            <person name="Arakane Y."/>
            <person name="Beeman R.W."/>
            <person name="Zhu Q."/>
            <person name="Hogenkamp D."/>
            <person name="Dixit R."/>
            <person name="Oppert B."/>
            <person name="Jiang H."/>
            <person name="Zou Z."/>
            <person name="Marshall J."/>
            <person name="Elpidina E."/>
            <person name="Vinokurov K."/>
            <person name="Oppert C."/>
            <person name="Zou Z."/>
            <person name="Evans J."/>
            <person name="Lu Z."/>
            <person name="Zhao P."/>
            <person name="Sumathipala N."/>
            <person name="Altincicek B."/>
            <person name="Vilcinskas A."/>
            <person name="Williams M."/>
            <person name="Hultmark D."/>
            <person name="Hetru C."/>
            <person name="Jiang H."/>
            <person name="Grimmelikhuijzen C.J."/>
            <person name="Hauser F."/>
            <person name="Cazzamali G."/>
            <person name="Williamson M."/>
            <person name="Park Y."/>
            <person name="Li B."/>
            <person name="Tanaka Y."/>
            <person name="Predel R."/>
            <person name="Neupert S."/>
            <person name="Schachtner J."/>
            <person name="Verleyen P."/>
            <person name="Raible F."/>
            <person name="Bork P."/>
            <person name="Friedrich M."/>
            <person name="Walden K.K."/>
            <person name="Robertson H.M."/>
            <person name="Angeli S."/>
            <person name="Foret S."/>
            <person name="Bucher G."/>
            <person name="Schuetz S."/>
            <person name="Maleszka R."/>
            <person name="Wimmer E.A."/>
            <person name="Beeman R.W."/>
            <person name="Lorenzen M."/>
            <person name="Tomoyasu Y."/>
            <person name="Miller S.C."/>
            <person name="Grossmann D."/>
            <person name="Bucher G."/>
        </authorList>
    </citation>
    <scope>NUCLEOTIDE SEQUENCE [LARGE SCALE GENOMIC DNA]</scope>
    <source>
        <strain evidence="1 2">Georgia GA2</strain>
    </source>
</reference>
<accession>A0A139WD34</accession>
<dbReference type="InParanoid" id="A0A139WD34"/>
<dbReference type="Proteomes" id="UP000007266">
    <property type="component" value="Linkage group 8"/>
</dbReference>
<evidence type="ECO:0000313" key="2">
    <source>
        <dbReference type="Proteomes" id="UP000007266"/>
    </source>
</evidence>
<proteinExistence type="predicted"/>
<evidence type="ECO:0000313" key="1">
    <source>
        <dbReference type="EMBL" id="KYB25850.1"/>
    </source>
</evidence>
<reference evidence="1 2" key="2">
    <citation type="journal article" date="2010" name="Nucleic Acids Res.">
        <title>BeetleBase in 2010: revisions to provide comprehensive genomic information for Tribolium castaneum.</title>
        <authorList>
            <person name="Kim H.S."/>
            <person name="Murphy T."/>
            <person name="Xia J."/>
            <person name="Caragea D."/>
            <person name="Park Y."/>
            <person name="Beeman R.W."/>
            <person name="Lorenzen M.D."/>
            <person name="Butcher S."/>
            <person name="Manak J.R."/>
            <person name="Brown S.J."/>
        </authorList>
    </citation>
    <scope>GENOME REANNOTATION</scope>
    <source>
        <strain evidence="1 2">Georgia GA2</strain>
    </source>
</reference>
<name>A0A139WD34_TRICA</name>
<gene>
    <name evidence="1" type="primary">AUGUSTUS-3.0.2_34839</name>
    <name evidence="1" type="ORF">TcasGA2_TC034839</name>
</gene>
<keyword evidence="2" id="KW-1185">Reference proteome</keyword>
<sequence length="60" mass="6771">MSSKVAKVASFRCIDIWNKALSCSESLNSKAHRLELHIPARDGPPMRKCQITHAYRDQSS</sequence>
<dbReference type="AlphaFoldDB" id="A0A139WD34"/>
<organism evidence="1 2">
    <name type="scientific">Tribolium castaneum</name>
    <name type="common">Red flour beetle</name>
    <dbReference type="NCBI Taxonomy" id="7070"/>
    <lineage>
        <taxon>Eukaryota</taxon>
        <taxon>Metazoa</taxon>
        <taxon>Ecdysozoa</taxon>
        <taxon>Arthropoda</taxon>
        <taxon>Hexapoda</taxon>
        <taxon>Insecta</taxon>
        <taxon>Pterygota</taxon>
        <taxon>Neoptera</taxon>
        <taxon>Endopterygota</taxon>
        <taxon>Coleoptera</taxon>
        <taxon>Polyphaga</taxon>
        <taxon>Cucujiformia</taxon>
        <taxon>Tenebrionidae</taxon>
        <taxon>Tenebrionidae incertae sedis</taxon>
        <taxon>Tribolium</taxon>
    </lineage>
</organism>
<dbReference type="EMBL" id="KQ971361">
    <property type="protein sequence ID" value="KYB25850.1"/>
    <property type="molecule type" value="Genomic_DNA"/>
</dbReference>